<reference evidence="2 3" key="1">
    <citation type="submission" date="2019-10" db="EMBL/GenBank/DDBJ databases">
        <authorList>
            <person name="Palmer J.M."/>
        </authorList>
    </citation>
    <scope>NUCLEOTIDE SEQUENCE [LARGE SCALE GENOMIC DNA]</scope>
    <source>
        <strain evidence="2 3">TWF730</strain>
    </source>
</reference>
<feature type="compositionally biased region" description="Basic and acidic residues" evidence="1">
    <location>
        <begin position="155"/>
        <end position="167"/>
    </location>
</feature>
<name>A0AAV9V2D8_9PEZI</name>
<accession>A0AAV9V2D8</accession>
<evidence type="ECO:0000256" key="1">
    <source>
        <dbReference type="SAM" id="MobiDB-lite"/>
    </source>
</evidence>
<evidence type="ECO:0000313" key="3">
    <source>
        <dbReference type="Proteomes" id="UP001373714"/>
    </source>
</evidence>
<dbReference type="EMBL" id="JAVHNS010000005">
    <property type="protein sequence ID" value="KAK6353991.1"/>
    <property type="molecule type" value="Genomic_DNA"/>
</dbReference>
<protein>
    <recommendedName>
        <fullName evidence="4">Phage portal protein</fullName>
    </recommendedName>
</protein>
<evidence type="ECO:0000313" key="2">
    <source>
        <dbReference type="EMBL" id="KAK6353991.1"/>
    </source>
</evidence>
<dbReference type="AlphaFoldDB" id="A0AAV9V2D8"/>
<gene>
    <name evidence="2" type="ORF">TWF730_008411</name>
</gene>
<organism evidence="2 3">
    <name type="scientific">Orbilia blumenaviensis</name>
    <dbReference type="NCBI Taxonomy" id="1796055"/>
    <lineage>
        <taxon>Eukaryota</taxon>
        <taxon>Fungi</taxon>
        <taxon>Dikarya</taxon>
        <taxon>Ascomycota</taxon>
        <taxon>Pezizomycotina</taxon>
        <taxon>Orbiliomycetes</taxon>
        <taxon>Orbiliales</taxon>
        <taxon>Orbiliaceae</taxon>
        <taxon>Orbilia</taxon>
    </lineage>
</organism>
<keyword evidence="3" id="KW-1185">Reference proteome</keyword>
<sequence>MSWLTSADCNVPYDGNRIPVGAVADKNGFKIVTAYDFERYQEANKVPLAAARTALVELVNAFLTDYRFGWGQPRWEINAIQNVQREQQRWETENFPRTRPWLEPFEVIQPYSFAGLGQRLDDEMTILFTKVMMTEDLQPSDLSNEIPEPDPYEDPLSHRPDYHERGKILPTSGGLPLYTEEGRGETMEAIVEFTTFLKELPYIRAELAPKFYFARGHGVRRQSRSAKTEKLSILGLLYFFLMAQTNPAYGLTDYHVDLYDPSGLHPFDSTIESFLKNIYSMPDEDVFTDKTSLERSDDGSESNDDAYPHILADRAEYRPSSKVELEKGLLLLAEAIDSLATRYSQQMGKVFKKGLSRDHPDVLIAWDLAKEQYQFLRFYARSLYEIWAILKPIPLLTTAWVEPTRAQVRWYKNNRDIDGDYLALHPSFFGTLNIPETEVDIETQRLDNMMEAAQRNMMEEEIVQIGNNPQLQHAIDIENEYAGLASDLELPGPRKK</sequence>
<dbReference type="Proteomes" id="UP001373714">
    <property type="component" value="Unassembled WGS sequence"/>
</dbReference>
<evidence type="ECO:0008006" key="4">
    <source>
        <dbReference type="Google" id="ProtNLM"/>
    </source>
</evidence>
<feature type="region of interest" description="Disordered" evidence="1">
    <location>
        <begin position="140"/>
        <end position="167"/>
    </location>
</feature>
<proteinExistence type="predicted"/>
<comment type="caution">
    <text evidence="2">The sequence shown here is derived from an EMBL/GenBank/DDBJ whole genome shotgun (WGS) entry which is preliminary data.</text>
</comment>